<evidence type="ECO:0000313" key="2">
    <source>
        <dbReference type="EMBL" id="CAD9406908.1"/>
    </source>
</evidence>
<sequence length="116" mass="13931">MVTIGRRTAFDIRFLNPFSGWARKSHEVYIYLITETNSVLSARWFVQMNHDRSVLSATAKRNIPREEFSRRELQQRRSVKLLLQMIYLHQQSVIFHVAKWPRRELSNDEASNHNFR</sequence>
<reference evidence="1" key="1">
    <citation type="submission" date="2021-01" db="EMBL/GenBank/DDBJ databases">
        <authorList>
            <person name="Corre E."/>
            <person name="Pelletier E."/>
            <person name="Niang G."/>
            <person name="Scheremetjew M."/>
            <person name="Finn R."/>
            <person name="Kale V."/>
            <person name="Holt S."/>
            <person name="Cochrane G."/>
            <person name="Meng A."/>
            <person name="Brown T."/>
            <person name="Cohen L."/>
        </authorList>
    </citation>
    <scope>NUCLEOTIDE SEQUENCE</scope>
    <source>
        <strain evidence="1">CCMP1381</strain>
    </source>
</reference>
<evidence type="ECO:0000313" key="1">
    <source>
        <dbReference type="EMBL" id="CAD9406904.1"/>
    </source>
</evidence>
<gene>
    <name evidence="1" type="ORF">DSPE1174_LOCUS10087</name>
    <name evidence="2" type="ORF">DSPE1174_LOCUS10088</name>
</gene>
<dbReference type="AlphaFoldDB" id="A0A6U3RQ37"/>
<dbReference type="EMBL" id="HBGS01019324">
    <property type="protein sequence ID" value="CAD9406908.1"/>
    <property type="molecule type" value="Transcribed_RNA"/>
</dbReference>
<accession>A0A6U3RQ37</accession>
<name>A0A6U3RQ37_9STRA</name>
<proteinExistence type="predicted"/>
<dbReference type="EMBL" id="HBGS01019323">
    <property type="protein sequence ID" value="CAD9406904.1"/>
    <property type="molecule type" value="Transcribed_RNA"/>
</dbReference>
<organism evidence="1">
    <name type="scientific">Octactis speculum</name>
    <dbReference type="NCBI Taxonomy" id="3111310"/>
    <lineage>
        <taxon>Eukaryota</taxon>
        <taxon>Sar</taxon>
        <taxon>Stramenopiles</taxon>
        <taxon>Ochrophyta</taxon>
        <taxon>Dictyochophyceae</taxon>
        <taxon>Dictyochales</taxon>
        <taxon>Dictyochaceae</taxon>
        <taxon>Octactis</taxon>
    </lineage>
</organism>
<protein>
    <submittedName>
        <fullName evidence="1">Uncharacterized protein</fullName>
    </submittedName>
</protein>